<dbReference type="GO" id="GO:0004787">
    <property type="term" value="F:thiamine diphosphate phosphatase activity"/>
    <property type="evidence" value="ECO:0007669"/>
    <property type="project" value="InterPro"/>
</dbReference>
<proteinExistence type="inferred from homology"/>
<dbReference type="AlphaFoldDB" id="A0A191ZH31"/>
<keyword evidence="4" id="KW-0378">Hydrolase</keyword>
<dbReference type="Proteomes" id="UP000078596">
    <property type="component" value="Chromosome"/>
</dbReference>
<evidence type="ECO:0000256" key="2">
    <source>
        <dbReference type="ARBA" id="ARBA00011245"/>
    </source>
</evidence>
<feature type="domain" description="Nudix hydrolase" evidence="5">
    <location>
        <begin position="8"/>
        <end position="139"/>
    </location>
</feature>
<dbReference type="EMBL" id="CP016027">
    <property type="protein sequence ID" value="ANJ67158.1"/>
    <property type="molecule type" value="Genomic_DNA"/>
</dbReference>
<name>A0A191ZH31_9GAMM</name>
<dbReference type="PANTHER" id="PTHR43222:SF11">
    <property type="entry name" value="PHOSPHATASE NUDJ"/>
    <property type="match status" value="1"/>
</dbReference>
<evidence type="ECO:0000256" key="1">
    <source>
        <dbReference type="ARBA" id="ARBA00007608"/>
    </source>
</evidence>
<evidence type="ECO:0000256" key="4">
    <source>
        <dbReference type="RuleBase" id="RU364043"/>
    </source>
</evidence>
<dbReference type="Gene3D" id="3.90.79.10">
    <property type="entry name" value="Nucleoside Triphosphate Pyrophosphohydrolase"/>
    <property type="match status" value="1"/>
</dbReference>
<protein>
    <recommendedName>
        <fullName evidence="3 4">Phosphatase NudJ</fullName>
        <ecNumber evidence="4">3.6.1.-</ecNumber>
    </recommendedName>
</protein>
<dbReference type="InterPro" id="IPR015797">
    <property type="entry name" value="NUDIX_hydrolase-like_dom_sf"/>
</dbReference>
<keyword evidence="7" id="KW-1185">Reference proteome</keyword>
<dbReference type="EC" id="3.6.1.-" evidence="4"/>
<comment type="cofactor">
    <cofactor evidence="4">
        <name>Mg(2+)</name>
        <dbReference type="ChEBI" id="CHEBI:18420"/>
    </cofactor>
</comment>
<comment type="subunit">
    <text evidence="2 4">Monomer.</text>
</comment>
<dbReference type="RefSeq" id="WP_066099546.1">
    <property type="nucleotide sequence ID" value="NZ_CP016027.1"/>
</dbReference>
<evidence type="ECO:0000313" key="6">
    <source>
        <dbReference type="EMBL" id="ANJ67158.1"/>
    </source>
</evidence>
<reference evidence="6 7" key="1">
    <citation type="submission" date="2016-06" db="EMBL/GenBank/DDBJ databases">
        <title>Insight into the functional genes involving in sulfur oxidation in Pearl River water.</title>
        <authorList>
            <person name="Luo J."/>
            <person name="Tan X."/>
            <person name="Lin W."/>
        </authorList>
    </citation>
    <scope>NUCLEOTIDE SEQUENCE [LARGE SCALE GENOMIC DNA]</scope>
    <source>
        <strain evidence="6 7">LS2</strain>
    </source>
</reference>
<evidence type="ECO:0000259" key="5">
    <source>
        <dbReference type="PROSITE" id="PS51462"/>
    </source>
</evidence>
<sequence>MNTPTPAASHRPLSAVTVAGMIWHEQRFLMVEERIDGRVRLNQPAGHVEPGETLIEAVIREVREETRHAFHPEALLGIYHSNPSEGARILRVAICGHVDPEPDSGALDPDILAARFFTHDEIRARRADLRSPFVERCIDDFLAGQRFPLSVLNAFTE</sequence>
<evidence type="ECO:0000256" key="3">
    <source>
        <dbReference type="ARBA" id="ARBA00015552"/>
    </source>
</evidence>
<dbReference type="OrthoDB" id="8594221at2"/>
<dbReference type="PROSITE" id="PS51462">
    <property type="entry name" value="NUDIX"/>
    <property type="match status" value="1"/>
</dbReference>
<dbReference type="GO" id="GO:0017111">
    <property type="term" value="F:ribonucleoside triphosphate phosphatase activity"/>
    <property type="evidence" value="ECO:0007669"/>
    <property type="project" value="InterPro"/>
</dbReference>
<dbReference type="SUPFAM" id="SSF55811">
    <property type="entry name" value="Nudix"/>
    <property type="match status" value="1"/>
</dbReference>
<accession>A0A191ZH31</accession>
<dbReference type="GO" id="GO:0017110">
    <property type="term" value="F:nucleoside diphosphate phosphatase activity"/>
    <property type="evidence" value="ECO:0007669"/>
    <property type="project" value="InterPro"/>
</dbReference>
<dbReference type="Pfam" id="PF00293">
    <property type="entry name" value="NUDIX"/>
    <property type="match status" value="1"/>
</dbReference>
<evidence type="ECO:0000313" key="7">
    <source>
        <dbReference type="Proteomes" id="UP000078596"/>
    </source>
</evidence>
<dbReference type="InterPro" id="IPR000086">
    <property type="entry name" value="NUDIX_hydrolase_dom"/>
</dbReference>
<dbReference type="InterPro" id="IPR033713">
    <property type="entry name" value="NudJ"/>
</dbReference>
<dbReference type="STRING" id="1860122.A9404_06965"/>
<comment type="similarity">
    <text evidence="1 4">Belongs to the Nudix hydrolase family. NudJ subfamily.</text>
</comment>
<dbReference type="PANTHER" id="PTHR43222">
    <property type="entry name" value="NUDIX HYDROLASE 23"/>
    <property type="match status" value="1"/>
</dbReference>
<organism evidence="6 7">
    <name type="scientific">Halothiobacillus diazotrophicus</name>
    <dbReference type="NCBI Taxonomy" id="1860122"/>
    <lineage>
        <taxon>Bacteria</taxon>
        <taxon>Pseudomonadati</taxon>
        <taxon>Pseudomonadota</taxon>
        <taxon>Gammaproteobacteria</taxon>
        <taxon>Chromatiales</taxon>
        <taxon>Halothiobacillaceae</taxon>
        <taxon>Halothiobacillus</taxon>
    </lineage>
</organism>
<keyword evidence="4" id="KW-0460">Magnesium</keyword>
<gene>
    <name evidence="4" type="primary">nudJ</name>
    <name evidence="6" type="ORF">A9404_06965</name>
</gene>
<dbReference type="CDD" id="cd03675">
    <property type="entry name" value="NUDIX_Hydrolase"/>
    <property type="match status" value="1"/>
</dbReference>
<dbReference type="KEGG" id="haz:A9404_06965"/>